<dbReference type="RefSeq" id="WP_119437579.1">
    <property type="nucleotide sequence ID" value="NZ_QWGR01000004.1"/>
</dbReference>
<gene>
    <name evidence="2" type="ORF">D1614_08990</name>
</gene>
<dbReference type="SUPFAM" id="SSF55729">
    <property type="entry name" value="Acyl-CoA N-acyltransferases (Nat)"/>
    <property type="match status" value="2"/>
</dbReference>
<sequence>MEFRTLENLSIDELTDLFNRAFEEYFVKVNLTPEILTEKIMSEDILPDHSMGIFAEGKPLGFMLHAIRKVNNQTIAYNAATGVLKAYRGQKATPKMYEQLIPLLRKKNVTKIELEVISDNIPAIKSYTSAGFKKVTKLECFKGKPDSVTINNAVEVREMPAPDFSLLDTFRSWEPTWQNASETIRKLNSATVYGAYLNNELMGYLAGNLQRARILQFAVAPKFRRQKIGSTLFRSFYDKAGSEINTNNVNDPSGATQHFLEKTGLQHFLSQYKMELELNS</sequence>
<protein>
    <submittedName>
        <fullName evidence="2">GNAT family N-acetyltransferase</fullName>
    </submittedName>
</protein>
<feature type="domain" description="N-acetyltransferase" evidence="1">
    <location>
        <begin position="1"/>
        <end position="151"/>
    </location>
</feature>
<dbReference type="AlphaFoldDB" id="A0A399T0Y4"/>
<dbReference type="CDD" id="cd04301">
    <property type="entry name" value="NAT_SF"/>
    <property type="match status" value="1"/>
</dbReference>
<reference evidence="2 3" key="1">
    <citation type="submission" date="2018-08" db="EMBL/GenBank/DDBJ databases">
        <title>Pallidiluteibacterium maritimus gen. nov., sp. nov., isolated from coastal sediment.</title>
        <authorList>
            <person name="Zhou L.Y."/>
        </authorList>
    </citation>
    <scope>NUCLEOTIDE SEQUENCE [LARGE SCALE GENOMIC DNA]</scope>
    <source>
        <strain evidence="2 3">XSD2</strain>
    </source>
</reference>
<organism evidence="2 3">
    <name type="scientific">Maribellus luteus</name>
    <dbReference type="NCBI Taxonomy" id="2305463"/>
    <lineage>
        <taxon>Bacteria</taxon>
        <taxon>Pseudomonadati</taxon>
        <taxon>Bacteroidota</taxon>
        <taxon>Bacteroidia</taxon>
        <taxon>Marinilabiliales</taxon>
        <taxon>Prolixibacteraceae</taxon>
        <taxon>Maribellus</taxon>
    </lineage>
</organism>
<keyword evidence="2" id="KW-0808">Transferase</keyword>
<proteinExistence type="predicted"/>
<feature type="domain" description="N-acetyltransferase" evidence="1">
    <location>
        <begin position="154"/>
        <end position="279"/>
    </location>
</feature>
<dbReference type="InterPro" id="IPR016181">
    <property type="entry name" value="Acyl_CoA_acyltransferase"/>
</dbReference>
<dbReference type="InterPro" id="IPR050276">
    <property type="entry name" value="MshD_Acetyltransferase"/>
</dbReference>
<accession>A0A399T0Y4</accession>
<dbReference type="Proteomes" id="UP000265926">
    <property type="component" value="Unassembled WGS sequence"/>
</dbReference>
<dbReference type="PANTHER" id="PTHR43617">
    <property type="entry name" value="L-AMINO ACID N-ACETYLTRANSFERASE"/>
    <property type="match status" value="1"/>
</dbReference>
<evidence type="ECO:0000313" key="3">
    <source>
        <dbReference type="Proteomes" id="UP000265926"/>
    </source>
</evidence>
<keyword evidence="3" id="KW-1185">Reference proteome</keyword>
<dbReference type="EMBL" id="QWGR01000004">
    <property type="protein sequence ID" value="RIJ48659.1"/>
    <property type="molecule type" value="Genomic_DNA"/>
</dbReference>
<name>A0A399T0Y4_9BACT</name>
<dbReference type="InterPro" id="IPR000182">
    <property type="entry name" value="GNAT_dom"/>
</dbReference>
<comment type="caution">
    <text evidence="2">The sequence shown here is derived from an EMBL/GenBank/DDBJ whole genome shotgun (WGS) entry which is preliminary data.</text>
</comment>
<evidence type="ECO:0000313" key="2">
    <source>
        <dbReference type="EMBL" id="RIJ48659.1"/>
    </source>
</evidence>
<dbReference type="OrthoDB" id="4228396at2"/>
<dbReference type="Gene3D" id="3.40.630.30">
    <property type="match status" value="2"/>
</dbReference>
<dbReference type="Pfam" id="PF00583">
    <property type="entry name" value="Acetyltransf_1"/>
    <property type="match status" value="2"/>
</dbReference>
<evidence type="ECO:0000259" key="1">
    <source>
        <dbReference type="PROSITE" id="PS51186"/>
    </source>
</evidence>
<dbReference type="PROSITE" id="PS51186">
    <property type="entry name" value="GNAT"/>
    <property type="match status" value="2"/>
</dbReference>
<dbReference type="GO" id="GO:0016747">
    <property type="term" value="F:acyltransferase activity, transferring groups other than amino-acyl groups"/>
    <property type="evidence" value="ECO:0007669"/>
    <property type="project" value="InterPro"/>
</dbReference>